<feature type="region of interest" description="Disordered" evidence="1">
    <location>
        <begin position="1"/>
        <end position="37"/>
    </location>
</feature>
<name>A0AAV7ZX47_9EUKA</name>
<accession>A0AAV7ZX47</accession>
<evidence type="ECO:0000256" key="1">
    <source>
        <dbReference type="SAM" id="MobiDB-lite"/>
    </source>
</evidence>
<gene>
    <name evidence="2" type="ORF">M0812_10825</name>
</gene>
<evidence type="ECO:0000313" key="2">
    <source>
        <dbReference type="EMBL" id="KAJ3444963.1"/>
    </source>
</evidence>
<protein>
    <submittedName>
        <fullName evidence="2">Uncharacterized protein</fullName>
    </submittedName>
</protein>
<organism evidence="2 3">
    <name type="scientific">Anaeramoeba flamelloides</name>
    <dbReference type="NCBI Taxonomy" id="1746091"/>
    <lineage>
        <taxon>Eukaryota</taxon>
        <taxon>Metamonada</taxon>
        <taxon>Anaeramoebidae</taxon>
        <taxon>Anaeramoeba</taxon>
    </lineage>
</organism>
<feature type="region of interest" description="Disordered" evidence="1">
    <location>
        <begin position="73"/>
        <end position="121"/>
    </location>
</feature>
<reference evidence="2" key="1">
    <citation type="submission" date="2022-08" db="EMBL/GenBank/DDBJ databases">
        <title>Novel sulphate-reducing endosymbionts in the free-living metamonad Anaeramoeba.</title>
        <authorList>
            <person name="Jerlstrom-Hultqvist J."/>
            <person name="Cepicka I."/>
            <person name="Gallot-Lavallee L."/>
            <person name="Salas-Leiva D."/>
            <person name="Curtis B.A."/>
            <person name="Zahonova K."/>
            <person name="Pipaliya S."/>
            <person name="Dacks J."/>
            <person name="Roger A.J."/>
        </authorList>
    </citation>
    <scope>NUCLEOTIDE SEQUENCE</scope>
    <source>
        <strain evidence="2">Busselton2</strain>
    </source>
</reference>
<comment type="caution">
    <text evidence="2">The sequence shown here is derived from an EMBL/GenBank/DDBJ whole genome shotgun (WGS) entry which is preliminary data.</text>
</comment>
<feature type="compositionally biased region" description="Low complexity" evidence="1">
    <location>
        <begin position="79"/>
        <end position="102"/>
    </location>
</feature>
<sequence length="121" mass="14069">MKEGNLKTKFGQPNLQIEKSHAKEKKTDSGGSIYNAPKKNVYQKKFVKTRSNTEPRKRMQKGFNLAKILDLEDNDDDNISNNNNKGININNNNNNNYHSFNNKHNDYHQNDTHVHNKEKTN</sequence>
<evidence type="ECO:0000313" key="3">
    <source>
        <dbReference type="Proteomes" id="UP001146793"/>
    </source>
</evidence>
<feature type="compositionally biased region" description="Basic and acidic residues" evidence="1">
    <location>
        <begin position="18"/>
        <end position="28"/>
    </location>
</feature>
<dbReference type="Proteomes" id="UP001146793">
    <property type="component" value="Unassembled WGS sequence"/>
</dbReference>
<dbReference type="EMBL" id="JANTQA010000023">
    <property type="protein sequence ID" value="KAJ3444963.1"/>
    <property type="molecule type" value="Genomic_DNA"/>
</dbReference>
<dbReference type="AlphaFoldDB" id="A0AAV7ZX47"/>
<feature type="compositionally biased region" description="Basic and acidic residues" evidence="1">
    <location>
        <begin position="103"/>
        <end position="121"/>
    </location>
</feature>
<proteinExistence type="predicted"/>